<dbReference type="OrthoDB" id="9770347at2"/>
<protein>
    <submittedName>
        <fullName evidence="8">PST family polysaccharide transporter</fullName>
    </submittedName>
</protein>
<keyword evidence="3" id="KW-1003">Cell membrane</keyword>
<evidence type="ECO:0000256" key="7">
    <source>
        <dbReference type="SAM" id="Phobius"/>
    </source>
</evidence>
<evidence type="ECO:0000256" key="1">
    <source>
        <dbReference type="ARBA" id="ARBA00004651"/>
    </source>
</evidence>
<dbReference type="GO" id="GO:0005886">
    <property type="term" value="C:plasma membrane"/>
    <property type="evidence" value="ECO:0007669"/>
    <property type="project" value="UniProtKB-SubCell"/>
</dbReference>
<dbReference type="Pfam" id="PF13440">
    <property type="entry name" value="Polysacc_synt_3"/>
    <property type="match status" value="1"/>
</dbReference>
<evidence type="ECO:0000256" key="4">
    <source>
        <dbReference type="ARBA" id="ARBA00022692"/>
    </source>
</evidence>
<feature type="transmembrane region" description="Helical" evidence="7">
    <location>
        <begin position="289"/>
        <end position="313"/>
    </location>
</feature>
<feature type="transmembrane region" description="Helical" evidence="7">
    <location>
        <begin position="120"/>
        <end position="138"/>
    </location>
</feature>
<keyword evidence="9" id="KW-1185">Reference proteome</keyword>
<accession>A0A9X2H3L6</accession>
<dbReference type="EMBL" id="JAMZDY010000001">
    <property type="protein sequence ID" value="MCP2369454.1"/>
    <property type="molecule type" value="Genomic_DNA"/>
</dbReference>
<dbReference type="PANTHER" id="PTHR30250:SF10">
    <property type="entry name" value="LIPOPOLYSACCHARIDE BIOSYNTHESIS PROTEIN WZXC"/>
    <property type="match status" value="1"/>
</dbReference>
<dbReference type="Proteomes" id="UP001139722">
    <property type="component" value="Unassembled WGS sequence"/>
</dbReference>
<reference evidence="8" key="1">
    <citation type="submission" date="2022-06" db="EMBL/GenBank/DDBJ databases">
        <title>Sequencing the genomes of 1000 actinobacteria strains.</title>
        <authorList>
            <person name="Klenk H.-P."/>
        </authorList>
    </citation>
    <scope>NUCLEOTIDE SEQUENCE</scope>
    <source>
        <strain evidence="8">DSM 22016</strain>
    </source>
</reference>
<feature type="transmembrane region" description="Helical" evidence="7">
    <location>
        <begin position="390"/>
        <end position="408"/>
    </location>
</feature>
<feature type="transmembrane region" description="Helical" evidence="7">
    <location>
        <begin position="420"/>
        <end position="443"/>
    </location>
</feature>
<evidence type="ECO:0000256" key="2">
    <source>
        <dbReference type="ARBA" id="ARBA00007430"/>
    </source>
</evidence>
<feature type="transmembrane region" description="Helical" evidence="7">
    <location>
        <begin position="333"/>
        <end position="354"/>
    </location>
</feature>
<feature type="transmembrane region" description="Helical" evidence="7">
    <location>
        <begin position="159"/>
        <end position="179"/>
    </location>
</feature>
<keyword evidence="6 7" id="KW-0472">Membrane</keyword>
<comment type="caution">
    <text evidence="8">The sequence shown here is derived from an EMBL/GenBank/DDBJ whole genome shotgun (WGS) entry which is preliminary data.</text>
</comment>
<dbReference type="AlphaFoldDB" id="A0A9X2H3L6"/>
<dbReference type="InterPro" id="IPR050833">
    <property type="entry name" value="Poly_Biosynth_Transport"/>
</dbReference>
<feature type="transmembrane region" description="Helical" evidence="7">
    <location>
        <begin position="28"/>
        <end position="45"/>
    </location>
</feature>
<sequence length="494" mass="52809">MTEVQDPPAPSLGASASRGALATMGGQGVRLAIQLAGIVVLARLLTPADYGLIAMVTAIIGVGEIFRDFGLSSAAIQAKTVSRQQKDNLFWLNTGIGLALTLLVCGLSGVIAGIYGDERLQLLTVALSATFLLNGISTQFRADLTRKLQFLRLAMVDSIAQAVGLAAGVVFALLGFGYWALAAQQLAICVIALTMLVVLTGWFPGWIHRRTPMRAFLGFGANLLGSQLLGYAAANVDSVVIGARFGATALGFYNRAFQLMMLPLMQLNAPSTRVALPVLSRLQDQRERFAAFISFGQSILLMAVSFTFAFLGAQAPSVVELALGRQWLEVVPLFQVLLVAGFFQASSYAVYWVMLAKGLARENLHYALATRPAMILLIVLGANWGVGGVAVAYTASIVLIWPVGLLWISRVSDAPAKAMFLNGVRMLLVFGFGAGVSWLSTFALPADAIVLRLVVGLASLIGWVVLVALIWPRFRADLVTLAQARRHFGSRRTP</sequence>
<feature type="transmembrane region" description="Helical" evidence="7">
    <location>
        <begin position="449"/>
        <end position="471"/>
    </location>
</feature>
<keyword evidence="5 7" id="KW-1133">Transmembrane helix</keyword>
<gene>
    <name evidence="8" type="ORF">BJ978_000130</name>
</gene>
<dbReference type="PANTHER" id="PTHR30250">
    <property type="entry name" value="PST FAMILY PREDICTED COLANIC ACID TRANSPORTER"/>
    <property type="match status" value="1"/>
</dbReference>
<name>A0A9X2H3L6_9MICO</name>
<feature type="transmembrane region" description="Helical" evidence="7">
    <location>
        <begin position="185"/>
        <end position="203"/>
    </location>
</feature>
<organism evidence="8 9">
    <name type="scientific">Agromyces terreus</name>
    <dbReference type="NCBI Taxonomy" id="424795"/>
    <lineage>
        <taxon>Bacteria</taxon>
        <taxon>Bacillati</taxon>
        <taxon>Actinomycetota</taxon>
        <taxon>Actinomycetes</taxon>
        <taxon>Micrococcales</taxon>
        <taxon>Microbacteriaceae</taxon>
        <taxon>Agromyces</taxon>
    </lineage>
</organism>
<evidence type="ECO:0000256" key="5">
    <source>
        <dbReference type="ARBA" id="ARBA00022989"/>
    </source>
</evidence>
<evidence type="ECO:0000313" key="9">
    <source>
        <dbReference type="Proteomes" id="UP001139722"/>
    </source>
</evidence>
<evidence type="ECO:0000256" key="3">
    <source>
        <dbReference type="ARBA" id="ARBA00022475"/>
    </source>
</evidence>
<comment type="similarity">
    <text evidence="2">Belongs to the polysaccharide synthase family.</text>
</comment>
<evidence type="ECO:0000313" key="8">
    <source>
        <dbReference type="EMBL" id="MCP2369454.1"/>
    </source>
</evidence>
<evidence type="ECO:0000256" key="6">
    <source>
        <dbReference type="ARBA" id="ARBA00023136"/>
    </source>
</evidence>
<proteinExistence type="inferred from homology"/>
<dbReference type="CDD" id="cd13127">
    <property type="entry name" value="MATE_tuaB_like"/>
    <property type="match status" value="1"/>
</dbReference>
<feature type="transmembrane region" description="Helical" evidence="7">
    <location>
        <begin position="90"/>
        <end position="114"/>
    </location>
</feature>
<dbReference type="RefSeq" id="WP_156997229.1">
    <property type="nucleotide sequence ID" value="NZ_BAAANU010000010.1"/>
</dbReference>
<comment type="subcellular location">
    <subcellularLocation>
        <location evidence="1">Cell membrane</location>
        <topology evidence="1">Multi-pass membrane protein</topology>
    </subcellularLocation>
</comment>
<keyword evidence="4 7" id="KW-0812">Transmembrane</keyword>